<dbReference type="Proteomes" id="UP001054945">
    <property type="component" value="Unassembled WGS sequence"/>
</dbReference>
<protein>
    <submittedName>
        <fullName evidence="1">Uncharacterized protein</fullName>
    </submittedName>
</protein>
<comment type="caution">
    <text evidence="1">The sequence shown here is derived from an EMBL/GenBank/DDBJ whole genome shotgun (WGS) entry which is preliminary data.</text>
</comment>
<name>A0AAV4XJN7_CAEEX</name>
<dbReference type="EMBL" id="BPLR01000446">
    <property type="protein sequence ID" value="GIY94873.1"/>
    <property type="molecule type" value="Genomic_DNA"/>
</dbReference>
<evidence type="ECO:0000313" key="2">
    <source>
        <dbReference type="Proteomes" id="UP001054945"/>
    </source>
</evidence>
<proteinExistence type="predicted"/>
<accession>A0AAV4XJN7</accession>
<evidence type="ECO:0000313" key="1">
    <source>
        <dbReference type="EMBL" id="GIY94873.1"/>
    </source>
</evidence>
<dbReference type="AlphaFoldDB" id="A0AAV4XJN7"/>
<organism evidence="1 2">
    <name type="scientific">Caerostris extrusa</name>
    <name type="common">Bark spider</name>
    <name type="synonym">Caerostris bankana</name>
    <dbReference type="NCBI Taxonomy" id="172846"/>
    <lineage>
        <taxon>Eukaryota</taxon>
        <taxon>Metazoa</taxon>
        <taxon>Ecdysozoa</taxon>
        <taxon>Arthropoda</taxon>
        <taxon>Chelicerata</taxon>
        <taxon>Arachnida</taxon>
        <taxon>Araneae</taxon>
        <taxon>Araneomorphae</taxon>
        <taxon>Entelegynae</taxon>
        <taxon>Araneoidea</taxon>
        <taxon>Araneidae</taxon>
        <taxon>Caerostris</taxon>
    </lineage>
</organism>
<reference evidence="1 2" key="1">
    <citation type="submission" date="2021-06" db="EMBL/GenBank/DDBJ databases">
        <title>Caerostris extrusa draft genome.</title>
        <authorList>
            <person name="Kono N."/>
            <person name="Arakawa K."/>
        </authorList>
    </citation>
    <scope>NUCLEOTIDE SEQUENCE [LARGE SCALE GENOMIC DNA]</scope>
</reference>
<keyword evidence="2" id="KW-1185">Reference proteome</keyword>
<sequence>MDHKRRSISQYLEEVTAEIEKTTVLLSDVFHCIQSKSGDVVDTSLIIENLTATDCKVRELECINLLGSLLDHRKSIEDLKGLYEMTVLEVQNNNLPTLLDRLEKDMKSKIRDLLENVECKQFEVNKYMMKVQLRQEVLKYSMDE</sequence>
<gene>
    <name evidence="1" type="ORF">CEXT_612481</name>
</gene>